<keyword evidence="3" id="KW-1185">Reference proteome</keyword>
<protein>
    <submittedName>
        <fullName evidence="2">Cell death inducing p53 target 1</fullName>
    </submittedName>
</protein>
<sequence>MSNDPPPPYPGGPTAPLLEEKSGAPPTPGSTSPAVMQPPPGMSLPPADVGPPPYEPLDHSVPQPGFIPPHVNADGSYMPPGFYPPPGPHPPMGYYPPGPYPPGFVYGVLEAGMMIRGNDSGPQNSQELNTLSKCPGATWSKVERSAQLQVIGKLLGPGLPRRDLLLAPA</sequence>
<comment type="caution">
    <text evidence="2">The sequence shown here is derived from an EMBL/GenBank/DDBJ whole genome shotgun (WGS) entry which is preliminary data.</text>
</comment>
<feature type="compositionally biased region" description="Pro residues" evidence="1">
    <location>
        <begin position="36"/>
        <end position="55"/>
    </location>
</feature>
<dbReference type="AlphaFoldDB" id="A0A7J8EX32"/>
<evidence type="ECO:0000313" key="3">
    <source>
        <dbReference type="Proteomes" id="UP000593571"/>
    </source>
</evidence>
<feature type="region of interest" description="Disordered" evidence="1">
    <location>
        <begin position="1"/>
        <end position="73"/>
    </location>
</feature>
<proteinExistence type="predicted"/>
<accession>A0A7J8EX32</accession>
<evidence type="ECO:0000313" key="2">
    <source>
        <dbReference type="EMBL" id="KAF6440064.1"/>
    </source>
</evidence>
<evidence type="ECO:0000256" key="1">
    <source>
        <dbReference type="SAM" id="MobiDB-lite"/>
    </source>
</evidence>
<organism evidence="2 3">
    <name type="scientific">Rousettus aegyptiacus</name>
    <name type="common">Egyptian fruit bat</name>
    <name type="synonym">Pteropus aegyptiacus</name>
    <dbReference type="NCBI Taxonomy" id="9407"/>
    <lineage>
        <taxon>Eukaryota</taxon>
        <taxon>Metazoa</taxon>
        <taxon>Chordata</taxon>
        <taxon>Craniata</taxon>
        <taxon>Vertebrata</taxon>
        <taxon>Euteleostomi</taxon>
        <taxon>Mammalia</taxon>
        <taxon>Eutheria</taxon>
        <taxon>Laurasiatheria</taxon>
        <taxon>Chiroptera</taxon>
        <taxon>Yinpterochiroptera</taxon>
        <taxon>Pteropodoidea</taxon>
        <taxon>Pteropodidae</taxon>
        <taxon>Rousettinae</taxon>
        <taxon>Rousettus</taxon>
    </lineage>
</organism>
<reference evidence="2 3" key="1">
    <citation type="journal article" date="2020" name="Nature">
        <title>Six reference-quality genomes reveal evolution of bat adaptations.</title>
        <authorList>
            <person name="Jebb D."/>
            <person name="Huang Z."/>
            <person name="Pippel M."/>
            <person name="Hughes G.M."/>
            <person name="Lavrichenko K."/>
            <person name="Devanna P."/>
            <person name="Winkler S."/>
            <person name="Jermiin L.S."/>
            <person name="Skirmuntt E.C."/>
            <person name="Katzourakis A."/>
            <person name="Burkitt-Gray L."/>
            <person name="Ray D.A."/>
            <person name="Sullivan K.A.M."/>
            <person name="Roscito J.G."/>
            <person name="Kirilenko B.M."/>
            <person name="Davalos L.M."/>
            <person name="Corthals A.P."/>
            <person name="Power M.L."/>
            <person name="Jones G."/>
            <person name="Ransome R.D."/>
            <person name="Dechmann D.K.N."/>
            <person name="Locatelli A.G."/>
            <person name="Puechmaille S.J."/>
            <person name="Fedrigo O."/>
            <person name="Jarvis E.D."/>
            <person name="Hiller M."/>
            <person name="Vernes S.C."/>
            <person name="Myers E.W."/>
            <person name="Teeling E.C."/>
        </authorList>
    </citation>
    <scope>NUCLEOTIDE SEQUENCE [LARGE SCALE GENOMIC DNA]</scope>
    <source>
        <strain evidence="2">MRouAeg1</strain>
        <tissue evidence="2">Muscle</tissue>
    </source>
</reference>
<name>A0A7J8EX32_ROUAE</name>
<feature type="compositionally biased region" description="Pro residues" evidence="1">
    <location>
        <begin position="1"/>
        <end position="13"/>
    </location>
</feature>
<dbReference type="EMBL" id="JACASE010000008">
    <property type="protein sequence ID" value="KAF6440064.1"/>
    <property type="molecule type" value="Genomic_DNA"/>
</dbReference>
<dbReference type="Proteomes" id="UP000593571">
    <property type="component" value="Unassembled WGS sequence"/>
</dbReference>
<gene>
    <name evidence="2" type="ORF">HJG63_002571</name>
</gene>